<evidence type="ECO:0008006" key="6">
    <source>
        <dbReference type="Google" id="ProtNLM"/>
    </source>
</evidence>
<dbReference type="InterPro" id="IPR011990">
    <property type="entry name" value="TPR-like_helical_dom_sf"/>
</dbReference>
<dbReference type="NCBIfam" id="TIGR00756">
    <property type="entry name" value="PPR"/>
    <property type="match status" value="2"/>
</dbReference>
<dbReference type="AlphaFoldDB" id="A0AA86SDZ0"/>
<dbReference type="Gramene" id="rna-AYBTSS11_LOCUS7588">
    <property type="protein sequence ID" value="CAJ1936651.1"/>
    <property type="gene ID" value="gene-AYBTSS11_LOCUS7588"/>
</dbReference>
<dbReference type="GO" id="GO:0048731">
    <property type="term" value="P:system development"/>
    <property type="evidence" value="ECO:0007669"/>
    <property type="project" value="UniProtKB-ARBA"/>
</dbReference>
<feature type="transmembrane region" description="Helical" evidence="3">
    <location>
        <begin position="168"/>
        <end position="187"/>
    </location>
</feature>
<feature type="repeat" description="PPR" evidence="2">
    <location>
        <begin position="118"/>
        <end position="152"/>
    </location>
</feature>
<sequence length="193" mass="22061">MPLKNEISYNAMLAGNVQDKKMDIAREFFEAMPCRKIISWTTMITGYCQNGGIAQARKLFDVMPQRNCVSWAAIIAGYAQNEHFEEALNMFVEMKRDGENSNSTDEANNVFEGIEEKDVVSWNIKIAGYARHEFGRQALILFESKKKAGVKPDEITMLCACMNRYHQYFIFYPVWFLGGISLGSVNWKGLGWN</sequence>
<evidence type="ECO:0000256" key="1">
    <source>
        <dbReference type="ARBA" id="ARBA00022737"/>
    </source>
</evidence>
<dbReference type="InterPro" id="IPR046960">
    <property type="entry name" value="PPR_At4g14850-like_plant"/>
</dbReference>
<dbReference type="FunFam" id="1.25.40.10:FF:000125">
    <property type="entry name" value="Pentatricopeptide repeat-containing protein"/>
    <property type="match status" value="1"/>
</dbReference>
<name>A0AA86SDZ0_9FABA</name>
<dbReference type="PANTHER" id="PTHR47926">
    <property type="entry name" value="PENTATRICOPEPTIDE REPEAT-CONTAINING PROTEIN"/>
    <property type="match status" value="1"/>
</dbReference>
<dbReference type="PANTHER" id="PTHR47926:SF347">
    <property type="entry name" value="PENTATRICOPEPTIDE REPEAT-CONTAINING PROTEIN"/>
    <property type="match status" value="1"/>
</dbReference>
<gene>
    <name evidence="4" type="ORF">AYBTSS11_LOCUS7588</name>
</gene>
<keyword evidence="3" id="KW-0472">Membrane</keyword>
<dbReference type="Pfam" id="PF01535">
    <property type="entry name" value="PPR"/>
    <property type="match status" value="3"/>
</dbReference>
<protein>
    <recommendedName>
        <fullName evidence="6">Pentatricopeptide repeat-containing protein</fullName>
    </recommendedName>
</protein>
<reference evidence="4" key="1">
    <citation type="submission" date="2023-10" db="EMBL/GenBank/DDBJ databases">
        <authorList>
            <person name="Domelevo Entfellner J.-B."/>
        </authorList>
    </citation>
    <scope>NUCLEOTIDE SEQUENCE</scope>
</reference>
<feature type="repeat" description="PPR" evidence="2">
    <location>
        <begin position="36"/>
        <end position="70"/>
    </location>
</feature>
<dbReference type="EMBL" id="OY731400">
    <property type="protein sequence ID" value="CAJ1936651.1"/>
    <property type="molecule type" value="Genomic_DNA"/>
</dbReference>
<dbReference type="Proteomes" id="UP001189624">
    <property type="component" value="Chromosome 3"/>
</dbReference>
<dbReference type="InterPro" id="IPR002885">
    <property type="entry name" value="PPR_rpt"/>
</dbReference>
<evidence type="ECO:0000256" key="2">
    <source>
        <dbReference type="PROSITE-ProRule" id="PRU00708"/>
    </source>
</evidence>
<dbReference type="Pfam" id="PF13041">
    <property type="entry name" value="PPR_2"/>
    <property type="match status" value="1"/>
</dbReference>
<dbReference type="GO" id="GO:0009451">
    <property type="term" value="P:RNA modification"/>
    <property type="evidence" value="ECO:0007669"/>
    <property type="project" value="InterPro"/>
</dbReference>
<proteinExistence type="predicted"/>
<dbReference type="GO" id="GO:0003723">
    <property type="term" value="F:RNA binding"/>
    <property type="evidence" value="ECO:0007669"/>
    <property type="project" value="InterPro"/>
</dbReference>
<dbReference type="PROSITE" id="PS51375">
    <property type="entry name" value="PPR"/>
    <property type="match status" value="2"/>
</dbReference>
<dbReference type="Gene3D" id="1.25.40.10">
    <property type="entry name" value="Tetratricopeptide repeat domain"/>
    <property type="match status" value="2"/>
</dbReference>
<keyword evidence="3" id="KW-0812">Transmembrane</keyword>
<keyword evidence="5" id="KW-1185">Reference proteome</keyword>
<organism evidence="4 5">
    <name type="scientific">Sphenostylis stenocarpa</name>
    <dbReference type="NCBI Taxonomy" id="92480"/>
    <lineage>
        <taxon>Eukaryota</taxon>
        <taxon>Viridiplantae</taxon>
        <taxon>Streptophyta</taxon>
        <taxon>Embryophyta</taxon>
        <taxon>Tracheophyta</taxon>
        <taxon>Spermatophyta</taxon>
        <taxon>Magnoliopsida</taxon>
        <taxon>eudicotyledons</taxon>
        <taxon>Gunneridae</taxon>
        <taxon>Pentapetalae</taxon>
        <taxon>rosids</taxon>
        <taxon>fabids</taxon>
        <taxon>Fabales</taxon>
        <taxon>Fabaceae</taxon>
        <taxon>Papilionoideae</taxon>
        <taxon>50 kb inversion clade</taxon>
        <taxon>NPAAA clade</taxon>
        <taxon>indigoferoid/millettioid clade</taxon>
        <taxon>Phaseoleae</taxon>
        <taxon>Sphenostylis</taxon>
    </lineage>
</organism>
<accession>A0AA86SDZ0</accession>
<keyword evidence="3" id="KW-1133">Transmembrane helix</keyword>
<evidence type="ECO:0000256" key="3">
    <source>
        <dbReference type="SAM" id="Phobius"/>
    </source>
</evidence>
<evidence type="ECO:0000313" key="5">
    <source>
        <dbReference type="Proteomes" id="UP001189624"/>
    </source>
</evidence>
<keyword evidence="1" id="KW-0677">Repeat</keyword>
<evidence type="ECO:0000313" key="4">
    <source>
        <dbReference type="EMBL" id="CAJ1936651.1"/>
    </source>
</evidence>